<reference evidence="7 8" key="1">
    <citation type="submission" date="2019-03" db="EMBL/GenBank/DDBJ databases">
        <title>Genomic Encyclopedia of Archaeal and Bacterial Type Strains, Phase II (KMG-II): from individual species to whole genera.</title>
        <authorList>
            <person name="Goeker M."/>
        </authorList>
    </citation>
    <scope>NUCLEOTIDE SEQUENCE [LARGE SCALE GENOMIC DNA]</scope>
    <source>
        <strain evidence="7 8">DSM 15388</strain>
    </source>
</reference>
<feature type="transmembrane region" description="Helical" evidence="6">
    <location>
        <begin position="184"/>
        <end position="207"/>
    </location>
</feature>
<keyword evidence="4 6" id="KW-1133">Transmembrane helix</keyword>
<feature type="transmembrane region" description="Helical" evidence="6">
    <location>
        <begin position="281"/>
        <end position="302"/>
    </location>
</feature>
<evidence type="ECO:0000313" key="8">
    <source>
        <dbReference type="Proteomes" id="UP000295793"/>
    </source>
</evidence>
<keyword evidence="3 6" id="KW-0812">Transmembrane</keyword>
<dbReference type="Proteomes" id="UP000295793">
    <property type="component" value="Unassembled WGS sequence"/>
</dbReference>
<dbReference type="Pfam" id="PF01925">
    <property type="entry name" value="TauE"/>
    <property type="match status" value="1"/>
</dbReference>
<dbReference type="RefSeq" id="WP_132704295.1">
    <property type="nucleotide sequence ID" value="NZ_SLZR01000039.1"/>
</dbReference>
<dbReference type="EMBL" id="SLZR01000039">
    <property type="protein sequence ID" value="TCS34791.1"/>
    <property type="molecule type" value="Genomic_DNA"/>
</dbReference>
<dbReference type="AlphaFoldDB" id="A0A4V2UIB1"/>
<evidence type="ECO:0000313" key="7">
    <source>
        <dbReference type="EMBL" id="TCS34791.1"/>
    </source>
</evidence>
<organism evidence="7 8">
    <name type="scientific">Reinekea marinisedimentorum</name>
    <dbReference type="NCBI Taxonomy" id="230495"/>
    <lineage>
        <taxon>Bacteria</taxon>
        <taxon>Pseudomonadati</taxon>
        <taxon>Pseudomonadota</taxon>
        <taxon>Gammaproteobacteria</taxon>
        <taxon>Oceanospirillales</taxon>
        <taxon>Saccharospirillaceae</taxon>
        <taxon>Reinekea</taxon>
    </lineage>
</organism>
<evidence type="ECO:0000256" key="5">
    <source>
        <dbReference type="ARBA" id="ARBA00023136"/>
    </source>
</evidence>
<feature type="transmembrane region" description="Helical" evidence="6">
    <location>
        <begin position="57"/>
        <end position="78"/>
    </location>
</feature>
<feature type="transmembrane region" description="Helical" evidence="6">
    <location>
        <begin position="308"/>
        <end position="331"/>
    </location>
</feature>
<comment type="similarity">
    <text evidence="2 6">Belongs to the 4-toluene sulfonate uptake permease (TSUP) (TC 2.A.102) family.</text>
</comment>
<keyword evidence="6" id="KW-1003">Cell membrane</keyword>
<feature type="transmembrane region" description="Helical" evidence="6">
    <location>
        <begin position="213"/>
        <end position="233"/>
    </location>
</feature>
<keyword evidence="8" id="KW-1185">Reference proteome</keyword>
<protein>
    <recommendedName>
        <fullName evidence="6">Probable membrane transporter protein</fullName>
    </recommendedName>
</protein>
<evidence type="ECO:0000256" key="6">
    <source>
        <dbReference type="RuleBase" id="RU363041"/>
    </source>
</evidence>
<dbReference type="InterPro" id="IPR051598">
    <property type="entry name" value="TSUP/Inactive_protease-like"/>
</dbReference>
<sequence length="370" mass="40596">MSQIKFEQCQFSEATAQKSSECDISGALNSKVLGWEVAQAQDLQSIKDRMRFNRPEIVAVLIALGMLSAVFILSCWLAENPFQSTQHIESIGTLSIGWHETNSWRIVWTVVLLAIVFELLDSSAGMGYGTAFTPILLVMGYELQQIVPAIMIQQASAGLISAYIHNEFKNVEWRFHPISETVRLWLMISGIGILAVAFSVTSIYGWLSWATTWIKLYVIILLLIMGAAALINANRKTEYHPKRMLFFGALAGFNKGIGGGGYGPVLTIGGIRSGVPLKTMMAITALSEGTVCIASIITWFLLSSSGVIIDFILLPSMILGSIIAVIAGPYVTRVLPDNIWRKVVPIYCCLLALFCLIKLFPAFLIFASTS</sequence>
<dbReference type="GO" id="GO:0005886">
    <property type="term" value="C:plasma membrane"/>
    <property type="evidence" value="ECO:0007669"/>
    <property type="project" value="UniProtKB-SubCell"/>
</dbReference>
<feature type="transmembrane region" description="Helical" evidence="6">
    <location>
        <begin position="343"/>
        <end position="367"/>
    </location>
</feature>
<feature type="transmembrane region" description="Helical" evidence="6">
    <location>
        <begin position="106"/>
        <end position="126"/>
    </location>
</feature>
<keyword evidence="5 6" id="KW-0472">Membrane</keyword>
<name>A0A4V2UIB1_9GAMM</name>
<evidence type="ECO:0000256" key="3">
    <source>
        <dbReference type="ARBA" id="ARBA00022692"/>
    </source>
</evidence>
<dbReference type="PANTHER" id="PTHR43701">
    <property type="entry name" value="MEMBRANE TRANSPORTER PROTEIN MJ0441-RELATED"/>
    <property type="match status" value="1"/>
</dbReference>
<evidence type="ECO:0000256" key="4">
    <source>
        <dbReference type="ARBA" id="ARBA00022989"/>
    </source>
</evidence>
<evidence type="ECO:0000256" key="2">
    <source>
        <dbReference type="ARBA" id="ARBA00009142"/>
    </source>
</evidence>
<proteinExistence type="inferred from homology"/>
<comment type="caution">
    <text evidence="7">The sequence shown here is derived from an EMBL/GenBank/DDBJ whole genome shotgun (WGS) entry which is preliminary data.</text>
</comment>
<dbReference type="PANTHER" id="PTHR43701:SF12">
    <property type="entry name" value="MEMBRANE TRANSPORTER PROTEIN YTNM-RELATED"/>
    <property type="match status" value="1"/>
</dbReference>
<evidence type="ECO:0000256" key="1">
    <source>
        <dbReference type="ARBA" id="ARBA00004141"/>
    </source>
</evidence>
<dbReference type="OrthoDB" id="7058073at2"/>
<gene>
    <name evidence="7" type="ORF">BCF53_1394</name>
</gene>
<comment type="subcellular location">
    <subcellularLocation>
        <location evidence="6">Cell membrane</location>
        <topology evidence="6">Multi-pass membrane protein</topology>
    </subcellularLocation>
    <subcellularLocation>
        <location evidence="1">Membrane</location>
        <topology evidence="1">Multi-pass membrane protein</topology>
    </subcellularLocation>
</comment>
<accession>A0A4V2UIB1</accession>
<dbReference type="InterPro" id="IPR002781">
    <property type="entry name" value="TM_pro_TauE-like"/>
</dbReference>